<evidence type="ECO:0000313" key="2">
    <source>
        <dbReference type="Proteomes" id="UP000887116"/>
    </source>
</evidence>
<dbReference type="Proteomes" id="UP000887116">
    <property type="component" value="Unassembled WGS sequence"/>
</dbReference>
<dbReference type="AlphaFoldDB" id="A0A8X6LL63"/>
<protein>
    <submittedName>
        <fullName evidence="1">Uncharacterized protein</fullName>
    </submittedName>
</protein>
<dbReference type="InterPro" id="IPR038602">
    <property type="entry name" value="Mite_allergen_7_sf"/>
</dbReference>
<reference evidence="1" key="1">
    <citation type="submission" date="2020-07" db="EMBL/GenBank/DDBJ databases">
        <title>Multicomponent nature underlies the extraordinary mechanical properties of spider dragline silk.</title>
        <authorList>
            <person name="Kono N."/>
            <person name="Nakamura H."/>
            <person name="Mori M."/>
            <person name="Yoshida Y."/>
            <person name="Ohtoshi R."/>
            <person name="Malay A.D."/>
            <person name="Moran D.A.P."/>
            <person name="Tomita M."/>
            <person name="Numata K."/>
            <person name="Arakawa K."/>
        </authorList>
    </citation>
    <scope>NUCLEOTIDE SEQUENCE</scope>
</reference>
<comment type="caution">
    <text evidence="1">The sequence shown here is derived from an EMBL/GenBank/DDBJ whole genome shotgun (WGS) entry which is preliminary data.</text>
</comment>
<keyword evidence="2" id="KW-1185">Reference proteome</keyword>
<sequence length="186" mass="21836">MLDEIVKEKAMMKLATIPMITQISKIDLSFWLQDLEVNKGCITDLDTLERYGNCYFVKKNERLYVSSNLMATMLKTRFEVDMHLFKRLFPVTLNICLSYVNFFARFSYNSETGTDGVLHAFRLKDPRDVNIEISGFGFFNWPMNLFLKRALKVSPNFTEQILQDLIANSLEKMLQGFEFPRSRRRT</sequence>
<organism evidence="1 2">
    <name type="scientific">Trichonephila clavata</name>
    <name type="common">Joro spider</name>
    <name type="synonym">Nephila clavata</name>
    <dbReference type="NCBI Taxonomy" id="2740835"/>
    <lineage>
        <taxon>Eukaryota</taxon>
        <taxon>Metazoa</taxon>
        <taxon>Ecdysozoa</taxon>
        <taxon>Arthropoda</taxon>
        <taxon>Chelicerata</taxon>
        <taxon>Arachnida</taxon>
        <taxon>Araneae</taxon>
        <taxon>Araneomorphae</taxon>
        <taxon>Entelegynae</taxon>
        <taxon>Araneoidea</taxon>
        <taxon>Nephilidae</taxon>
        <taxon>Trichonephila</taxon>
    </lineage>
</organism>
<accession>A0A8X6LL63</accession>
<dbReference type="Pfam" id="PF16984">
    <property type="entry name" value="Grp7_allergen"/>
    <property type="match status" value="1"/>
</dbReference>
<evidence type="ECO:0000313" key="1">
    <source>
        <dbReference type="EMBL" id="GFR14786.1"/>
    </source>
</evidence>
<proteinExistence type="predicted"/>
<dbReference type="InterPro" id="IPR020234">
    <property type="entry name" value="Mite_allergen_group-7"/>
</dbReference>
<name>A0A8X6LL63_TRICU</name>
<dbReference type="Gene3D" id="3.15.10.50">
    <property type="match status" value="1"/>
</dbReference>
<dbReference type="EMBL" id="BMAO01017313">
    <property type="protein sequence ID" value="GFR14786.1"/>
    <property type="molecule type" value="Genomic_DNA"/>
</dbReference>
<gene>
    <name evidence="1" type="primary">NCL1_21794</name>
    <name evidence="1" type="ORF">TNCT_77321</name>
</gene>